<organism evidence="3">
    <name type="scientific">Oryza meridionalis</name>
    <dbReference type="NCBI Taxonomy" id="40149"/>
    <lineage>
        <taxon>Eukaryota</taxon>
        <taxon>Viridiplantae</taxon>
        <taxon>Streptophyta</taxon>
        <taxon>Embryophyta</taxon>
        <taxon>Tracheophyta</taxon>
        <taxon>Spermatophyta</taxon>
        <taxon>Magnoliopsida</taxon>
        <taxon>Liliopsida</taxon>
        <taxon>Poales</taxon>
        <taxon>Poaceae</taxon>
        <taxon>BOP clade</taxon>
        <taxon>Oryzoideae</taxon>
        <taxon>Oryzeae</taxon>
        <taxon>Oryzinae</taxon>
        <taxon>Oryza</taxon>
    </lineage>
</organism>
<feature type="compositionally biased region" description="Low complexity" evidence="2">
    <location>
        <begin position="33"/>
        <end position="50"/>
    </location>
</feature>
<name>A0A0E0E567_9ORYZ</name>
<evidence type="ECO:0000256" key="1">
    <source>
        <dbReference type="ARBA" id="ARBA00010407"/>
    </source>
</evidence>
<feature type="region of interest" description="Disordered" evidence="2">
    <location>
        <begin position="21"/>
        <end position="53"/>
    </location>
</feature>
<dbReference type="Gramene" id="OMERI06G24500.2">
    <property type="protein sequence ID" value="OMERI06G24500.2"/>
    <property type="gene ID" value="OMERI06G24500"/>
</dbReference>
<dbReference type="Proteomes" id="UP000008021">
    <property type="component" value="Chromosome 6"/>
</dbReference>
<evidence type="ECO:0008006" key="5">
    <source>
        <dbReference type="Google" id="ProtNLM"/>
    </source>
</evidence>
<dbReference type="GO" id="GO:0004843">
    <property type="term" value="F:cysteine-type deubiquitinase activity"/>
    <property type="evidence" value="ECO:0007669"/>
    <property type="project" value="TreeGrafter"/>
</dbReference>
<keyword evidence="4" id="KW-1185">Reference proteome</keyword>
<evidence type="ECO:0000256" key="2">
    <source>
        <dbReference type="SAM" id="MobiDB-lite"/>
    </source>
</evidence>
<reference evidence="3" key="2">
    <citation type="submission" date="2018-05" db="EMBL/GenBank/DDBJ databases">
        <title>OmerRS3 (Oryza meridionalis Reference Sequence Version 3).</title>
        <authorList>
            <person name="Zhang J."/>
            <person name="Kudrna D."/>
            <person name="Lee S."/>
            <person name="Talag J."/>
            <person name="Welchert J."/>
            <person name="Wing R.A."/>
        </authorList>
    </citation>
    <scope>NUCLEOTIDE SEQUENCE [LARGE SCALE GENOMIC DNA]</scope>
    <source>
        <strain evidence="3">cv. OR44</strain>
    </source>
</reference>
<dbReference type="EnsemblPlants" id="OMERI06G24500.2">
    <property type="protein sequence ID" value="OMERI06G24500.2"/>
    <property type="gene ID" value="OMERI06G24500"/>
</dbReference>
<protein>
    <recommendedName>
        <fullName evidence="5">OTU domain-containing protein</fullName>
    </recommendedName>
</protein>
<dbReference type="InterPro" id="IPR050704">
    <property type="entry name" value="Peptidase_C85-like"/>
</dbReference>
<evidence type="ECO:0000313" key="3">
    <source>
        <dbReference type="EnsemblPlants" id="OMERI06G24500.2"/>
    </source>
</evidence>
<dbReference type="AlphaFoldDB" id="A0A0E0E567"/>
<evidence type="ECO:0000313" key="4">
    <source>
        <dbReference type="Proteomes" id="UP000008021"/>
    </source>
</evidence>
<dbReference type="PANTHER" id="PTHR12419:SF85">
    <property type="entry name" value="OVARIAN TUMOR DOMAIN-CONTAINING DEUBIQUITINATING ENZYME 11"/>
    <property type="match status" value="1"/>
</dbReference>
<reference evidence="3" key="1">
    <citation type="submission" date="2015-04" db="UniProtKB">
        <authorList>
            <consortium name="EnsemblPlants"/>
        </authorList>
    </citation>
    <scope>IDENTIFICATION</scope>
</reference>
<comment type="similarity">
    <text evidence="1">Belongs to the peptidase C85 family.</text>
</comment>
<accession>A0A0E0E567</accession>
<dbReference type="GO" id="GO:0016579">
    <property type="term" value="P:protein deubiquitination"/>
    <property type="evidence" value="ECO:0007669"/>
    <property type="project" value="TreeGrafter"/>
</dbReference>
<proteinExistence type="inferred from homology"/>
<dbReference type="PANTHER" id="PTHR12419">
    <property type="entry name" value="OTU DOMAIN CONTAINING PROTEIN"/>
    <property type="match status" value="1"/>
</dbReference>
<sequence>MAFLSLLRSHQLEPRQQVLRPCQCPFGDRMSEQQDSTSKSSSSSISSSTQESEEEVSITIGSLLAQAKNNSGHSLGRRLSQLGSIPHTPRVNGKIPNFDNATLDHERLSERLGNYGLAEFQIEGDGNCQIWGMGGSSDFTSSCRQELWLSFWCEVHYNSLYATDDLLTRKTKKKHWLF</sequence>